<dbReference type="Gene3D" id="3.40.50.1820">
    <property type="entry name" value="alpha/beta hydrolase"/>
    <property type="match status" value="1"/>
</dbReference>
<accession>A0A9P6AJB1</accession>
<feature type="domain" description="Phospholipase/carboxylesterase/thioesterase" evidence="2">
    <location>
        <begin position="45"/>
        <end position="160"/>
    </location>
</feature>
<dbReference type="OrthoDB" id="437457at2759"/>
<dbReference type="InterPro" id="IPR003140">
    <property type="entry name" value="PLipase/COase/thioEstase"/>
</dbReference>
<evidence type="ECO:0000313" key="4">
    <source>
        <dbReference type="Proteomes" id="UP000886523"/>
    </source>
</evidence>
<feature type="region of interest" description="Disordered" evidence="1">
    <location>
        <begin position="1"/>
        <end position="27"/>
    </location>
</feature>
<dbReference type="GO" id="GO:0016787">
    <property type="term" value="F:hydrolase activity"/>
    <property type="evidence" value="ECO:0007669"/>
    <property type="project" value="InterPro"/>
</dbReference>
<dbReference type="Pfam" id="PF02230">
    <property type="entry name" value="Abhydrolase_2"/>
    <property type="match status" value="1"/>
</dbReference>
<dbReference type="EMBL" id="MU129096">
    <property type="protein sequence ID" value="KAF9506885.1"/>
    <property type="molecule type" value="Genomic_DNA"/>
</dbReference>
<protein>
    <recommendedName>
        <fullName evidence="2">Phospholipase/carboxylesterase/thioesterase domain-containing protein</fullName>
    </recommendedName>
</protein>
<organism evidence="3 4">
    <name type="scientific">Hydnum rufescens UP504</name>
    <dbReference type="NCBI Taxonomy" id="1448309"/>
    <lineage>
        <taxon>Eukaryota</taxon>
        <taxon>Fungi</taxon>
        <taxon>Dikarya</taxon>
        <taxon>Basidiomycota</taxon>
        <taxon>Agaricomycotina</taxon>
        <taxon>Agaricomycetes</taxon>
        <taxon>Cantharellales</taxon>
        <taxon>Hydnaceae</taxon>
        <taxon>Hydnum</taxon>
    </lineage>
</organism>
<evidence type="ECO:0000313" key="3">
    <source>
        <dbReference type="EMBL" id="KAF9506885.1"/>
    </source>
</evidence>
<gene>
    <name evidence="3" type="ORF">BS47DRAFT_1374025</name>
</gene>
<evidence type="ECO:0000256" key="1">
    <source>
        <dbReference type="SAM" id="MobiDB-lite"/>
    </source>
</evidence>
<evidence type="ECO:0000259" key="2">
    <source>
        <dbReference type="Pfam" id="PF02230"/>
    </source>
</evidence>
<dbReference type="SUPFAM" id="SSF53474">
    <property type="entry name" value="alpha/beta-Hydrolases"/>
    <property type="match status" value="1"/>
</dbReference>
<comment type="caution">
    <text evidence="3">The sequence shown here is derived from an EMBL/GenBank/DDBJ whole genome shotgun (WGS) entry which is preliminary data.</text>
</comment>
<feature type="compositionally biased region" description="Polar residues" evidence="1">
    <location>
        <begin position="1"/>
        <end position="18"/>
    </location>
</feature>
<reference evidence="3" key="1">
    <citation type="journal article" date="2020" name="Nat. Commun.">
        <title>Large-scale genome sequencing of mycorrhizal fungi provides insights into the early evolution of symbiotic traits.</title>
        <authorList>
            <person name="Miyauchi S."/>
            <person name="Kiss E."/>
            <person name="Kuo A."/>
            <person name="Drula E."/>
            <person name="Kohler A."/>
            <person name="Sanchez-Garcia M."/>
            <person name="Morin E."/>
            <person name="Andreopoulos B."/>
            <person name="Barry K.W."/>
            <person name="Bonito G."/>
            <person name="Buee M."/>
            <person name="Carver A."/>
            <person name="Chen C."/>
            <person name="Cichocki N."/>
            <person name="Clum A."/>
            <person name="Culley D."/>
            <person name="Crous P.W."/>
            <person name="Fauchery L."/>
            <person name="Girlanda M."/>
            <person name="Hayes R.D."/>
            <person name="Keri Z."/>
            <person name="LaButti K."/>
            <person name="Lipzen A."/>
            <person name="Lombard V."/>
            <person name="Magnuson J."/>
            <person name="Maillard F."/>
            <person name="Murat C."/>
            <person name="Nolan M."/>
            <person name="Ohm R.A."/>
            <person name="Pangilinan J."/>
            <person name="Pereira M.F."/>
            <person name="Perotto S."/>
            <person name="Peter M."/>
            <person name="Pfister S."/>
            <person name="Riley R."/>
            <person name="Sitrit Y."/>
            <person name="Stielow J.B."/>
            <person name="Szollosi G."/>
            <person name="Zifcakova L."/>
            <person name="Stursova M."/>
            <person name="Spatafora J.W."/>
            <person name="Tedersoo L."/>
            <person name="Vaario L.M."/>
            <person name="Yamada A."/>
            <person name="Yan M."/>
            <person name="Wang P."/>
            <person name="Xu J."/>
            <person name="Bruns T."/>
            <person name="Baldrian P."/>
            <person name="Vilgalys R."/>
            <person name="Dunand C."/>
            <person name="Henrissat B."/>
            <person name="Grigoriev I.V."/>
            <person name="Hibbett D."/>
            <person name="Nagy L.G."/>
            <person name="Martin F.M."/>
        </authorList>
    </citation>
    <scope>NUCLEOTIDE SEQUENCE</scope>
    <source>
        <strain evidence="3">UP504</strain>
    </source>
</reference>
<dbReference type="Proteomes" id="UP000886523">
    <property type="component" value="Unassembled WGS sequence"/>
</dbReference>
<proteinExistence type="predicted"/>
<sequence length="268" mass="29294">MGETTLNVGPEASSSVKGSSRVKPAPKRGGIPVEFSYSPSGDGIDENLLILLHGLGDTEIPFAKLGRQLRLPQTATLSLRAPGRIPYLYEDAFQWYESFDQLGELLAHPNPTPALEILDRIIHYLIELETDNGCGWPLDRIHFFGFGQGGTVVAECALRLWKCQLGDAAHRDNLARGQIASIVSVEGPLLEFPRSSLRVLAHHSISTAQSVLQTLRRFGWGAAEGMPRSKDEWAGIVEFWGRVLGSRMPEMEGLHPVISGGPTLPPQL</sequence>
<name>A0A9P6AJB1_9AGAM</name>
<dbReference type="AlphaFoldDB" id="A0A9P6AJB1"/>
<keyword evidence="4" id="KW-1185">Reference proteome</keyword>
<dbReference type="InterPro" id="IPR029058">
    <property type="entry name" value="AB_hydrolase_fold"/>
</dbReference>